<accession>A0A3Q1F5S8</accession>
<sequence length="128" mass="14491">MVQLLKESEHLRNAVKKKQDEIDDPDGGTTFQLDLPPDNVRVYRRASIMVWGCMSAADDHLTVCDDTVNSAMYCAILKTHMLPSACVLFPRGQNMMFQQDNQYSTLVLEWPVQSPELLAGLQNTNLMM</sequence>
<name>A0A3Q1F5S8_9TELE</name>
<dbReference type="GO" id="GO:0003676">
    <property type="term" value="F:nucleic acid binding"/>
    <property type="evidence" value="ECO:0007669"/>
    <property type="project" value="InterPro"/>
</dbReference>
<evidence type="ECO:0000313" key="1">
    <source>
        <dbReference type="Ensembl" id="ENSAPOP00000012253.1"/>
    </source>
</evidence>
<keyword evidence="2" id="KW-1185">Reference proteome</keyword>
<dbReference type="Gene3D" id="3.30.420.10">
    <property type="entry name" value="Ribonuclease H-like superfamily/Ribonuclease H"/>
    <property type="match status" value="1"/>
</dbReference>
<protein>
    <submittedName>
        <fullName evidence="1">Uncharacterized protein</fullName>
    </submittedName>
</protein>
<dbReference type="InParanoid" id="A0A3Q1F5S8"/>
<reference evidence="1" key="1">
    <citation type="submission" date="2025-08" db="UniProtKB">
        <authorList>
            <consortium name="Ensembl"/>
        </authorList>
    </citation>
    <scope>IDENTIFICATION</scope>
</reference>
<dbReference type="InterPro" id="IPR036397">
    <property type="entry name" value="RNaseH_sf"/>
</dbReference>
<dbReference type="STRING" id="80966.ENSAPOP00000012253"/>
<dbReference type="Ensembl" id="ENSAPOT00000020090.1">
    <property type="protein sequence ID" value="ENSAPOP00000012253.1"/>
    <property type="gene ID" value="ENSAPOG00000014930.1"/>
</dbReference>
<organism evidence="1 2">
    <name type="scientific">Acanthochromis polyacanthus</name>
    <name type="common">spiny chromis</name>
    <dbReference type="NCBI Taxonomy" id="80966"/>
    <lineage>
        <taxon>Eukaryota</taxon>
        <taxon>Metazoa</taxon>
        <taxon>Chordata</taxon>
        <taxon>Craniata</taxon>
        <taxon>Vertebrata</taxon>
        <taxon>Euteleostomi</taxon>
        <taxon>Actinopterygii</taxon>
        <taxon>Neopterygii</taxon>
        <taxon>Teleostei</taxon>
        <taxon>Neoteleostei</taxon>
        <taxon>Acanthomorphata</taxon>
        <taxon>Ovalentaria</taxon>
        <taxon>Pomacentridae</taxon>
        <taxon>Acanthochromis</taxon>
    </lineage>
</organism>
<dbReference type="AlphaFoldDB" id="A0A3Q1F5S8"/>
<proteinExistence type="predicted"/>
<dbReference type="Proteomes" id="UP000257200">
    <property type="component" value="Unplaced"/>
</dbReference>
<reference evidence="1" key="2">
    <citation type="submission" date="2025-09" db="UniProtKB">
        <authorList>
            <consortium name="Ensembl"/>
        </authorList>
    </citation>
    <scope>IDENTIFICATION</scope>
</reference>
<evidence type="ECO:0000313" key="2">
    <source>
        <dbReference type="Proteomes" id="UP000257200"/>
    </source>
</evidence>